<dbReference type="Proteomes" id="UP000032352">
    <property type="component" value="Chromosome"/>
</dbReference>
<dbReference type="KEGG" id="tvd:SG34_015075"/>
<name>A0AAE9YY97_9GAMM</name>
<gene>
    <name evidence="1" type="ORF">SG34_015075</name>
</gene>
<dbReference type="RefSeq" id="WP_152647243.1">
    <property type="nucleotide sequence ID" value="NZ_CP059733.1"/>
</dbReference>
<evidence type="ECO:0000313" key="1">
    <source>
        <dbReference type="EMBL" id="WDE02767.1"/>
    </source>
</evidence>
<dbReference type="AlphaFoldDB" id="A0AAE9YY97"/>
<dbReference type="EMBL" id="CP059733">
    <property type="protein sequence ID" value="WDE02767.1"/>
    <property type="molecule type" value="Genomic_DNA"/>
</dbReference>
<evidence type="ECO:0000313" key="2">
    <source>
        <dbReference type="Proteomes" id="UP000032352"/>
    </source>
</evidence>
<proteinExistence type="predicted"/>
<sequence>MKRQNYMSLAGITDEALAVVNTVLDQVDELFAQTSLKLSAGDQEKLIEINDYIKDLYQQKQSGKVSCIRQQLKCWYEQRQFLLQTVMSGRDRRLFREFNRQLRQVLDLVNHNRANEKINKLFNHLDKELGSKSAYTTSLSSSPLKLTINLAS</sequence>
<keyword evidence="2" id="KW-1185">Reference proteome</keyword>
<protein>
    <submittedName>
        <fullName evidence="1">Uncharacterized protein</fullName>
    </submittedName>
</protein>
<reference evidence="1 2" key="1">
    <citation type="journal article" date="2015" name="Genome Announc.">
        <title>Draft Genome Sequences of Marine Isolates of Thalassomonas viridans and Thalassomonas actiniarum.</title>
        <authorList>
            <person name="Olonade I."/>
            <person name="van Zyl L.J."/>
            <person name="Trindade M."/>
        </authorList>
    </citation>
    <scope>NUCLEOTIDE SEQUENCE [LARGE SCALE GENOMIC DNA]</scope>
    <source>
        <strain evidence="1 2">XOM25</strain>
    </source>
</reference>
<accession>A0AAE9YY97</accession>
<organism evidence="1 2">
    <name type="scientific">Thalassomonas viridans</name>
    <dbReference type="NCBI Taxonomy" id="137584"/>
    <lineage>
        <taxon>Bacteria</taxon>
        <taxon>Pseudomonadati</taxon>
        <taxon>Pseudomonadota</taxon>
        <taxon>Gammaproteobacteria</taxon>
        <taxon>Alteromonadales</taxon>
        <taxon>Colwelliaceae</taxon>
        <taxon>Thalassomonas</taxon>
    </lineage>
</organism>
<reference evidence="1 2" key="2">
    <citation type="journal article" date="2022" name="Mar. Drugs">
        <title>Bioassay-Guided Fractionation Leads to the Detection of Cholic Acid Generated by the Rare Thalassomonas sp.</title>
        <authorList>
            <person name="Pheiffer F."/>
            <person name="Schneider Y.K."/>
            <person name="Hansen E.H."/>
            <person name="Andersen J.H."/>
            <person name="Isaksson J."/>
            <person name="Busche T."/>
            <person name="R C."/>
            <person name="Kalinowski J."/>
            <person name="Zyl L.V."/>
            <person name="Trindade M."/>
        </authorList>
    </citation>
    <scope>NUCLEOTIDE SEQUENCE [LARGE SCALE GENOMIC DNA]</scope>
    <source>
        <strain evidence="1 2">XOM25</strain>
    </source>
</reference>